<evidence type="ECO:0000313" key="3">
    <source>
        <dbReference type="Proteomes" id="UP000283589"/>
    </source>
</evidence>
<accession>A0A412WVT0</accession>
<evidence type="ECO:0000256" key="1">
    <source>
        <dbReference type="SAM" id="SignalP"/>
    </source>
</evidence>
<feature type="chain" id="PRO_5019142323" evidence="1">
    <location>
        <begin position="24"/>
        <end position="514"/>
    </location>
</feature>
<dbReference type="Proteomes" id="UP000283589">
    <property type="component" value="Unassembled WGS sequence"/>
</dbReference>
<name>A0A412WVT0_9BACT</name>
<dbReference type="EMBL" id="QRZA01000032">
    <property type="protein sequence ID" value="RGV31455.1"/>
    <property type="molecule type" value="Genomic_DNA"/>
</dbReference>
<evidence type="ECO:0000313" key="2">
    <source>
        <dbReference type="EMBL" id="RGV31455.1"/>
    </source>
</evidence>
<gene>
    <name evidence="2" type="ORF">DWW18_17250</name>
</gene>
<dbReference type="AlphaFoldDB" id="A0A412WVT0"/>
<dbReference type="PROSITE" id="PS51257">
    <property type="entry name" value="PROKAR_LIPOPROTEIN"/>
    <property type="match status" value="1"/>
</dbReference>
<proteinExistence type="predicted"/>
<keyword evidence="1" id="KW-0732">Signal</keyword>
<reference evidence="2 3" key="1">
    <citation type="submission" date="2018-08" db="EMBL/GenBank/DDBJ databases">
        <title>A genome reference for cultivated species of the human gut microbiota.</title>
        <authorList>
            <person name="Zou Y."/>
            <person name="Xue W."/>
            <person name="Luo G."/>
        </authorList>
    </citation>
    <scope>NUCLEOTIDE SEQUENCE [LARGE SCALE GENOMIC DNA]</scope>
    <source>
        <strain evidence="2 3">AF14-49</strain>
    </source>
</reference>
<organism evidence="2 3">
    <name type="scientific">Butyricimonas virosa</name>
    <dbReference type="NCBI Taxonomy" id="544645"/>
    <lineage>
        <taxon>Bacteria</taxon>
        <taxon>Pseudomonadati</taxon>
        <taxon>Bacteroidota</taxon>
        <taxon>Bacteroidia</taxon>
        <taxon>Bacteroidales</taxon>
        <taxon>Odoribacteraceae</taxon>
        <taxon>Butyricimonas</taxon>
    </lineage>
</organism>
<protein>
    <submittedName>
        <fullName evidence="2">Uncharacterized protein</fullName>
    </submittedName>
</protein>
<feature type="signal peptide" evidence="1">
    <location>
        <begin position="1"/>
        <end position="23"/>
    </location>
</feature>
<dbReference type="InterPro" id="IPR032183">
    <property type="entry name" value="PKD-like"/>
</dbReference>
<dbReference type="Pfam" id="PF16407">
    <property type="entry name" value="PKD_2"/>
    <property type="match status" value="1"/>
</dbReference>
<comment type="caution">
    <text evidence="2">The sequence shown here is derived from an EMBL/GenBank/DDBJ whole genome shotgun (WGS) entry which is preliminary data.</text>
</comment>
<sequence length="514" mass="57601">MMIMKKYIIILVCSLLGVVSCYDDDSHVATKLLNDIVIDGLKDTSAISCSTVLDLIPEVSGYSEEELSYAWYIYGGEFEKQTDKGYRTVQIDSVKNLSWAVDVKKGDYTLVFEVTNKESGYAVMEEVKLTVSTAFSRGFYILKETSDGNTDLDIYNERNKQLMTNVLDGTQGDAMRGKPRNLSVIYEKAHVDPETAASGYTTTVFVGAGERDMACFRTEDLVKIFDRSTLLYGEMSEEEVPYCMASAGAHNFFFSSKGIRGDYAGMFGSEYTTGRLGYPKGNGASSFVQACDGRGLMFWNEQQHRLCYFAGDEVEEIEYMGGEIIWDDVRAIATGWNHLAGENTMWYMFESQNGQRYLVLINPKFEVVEVRRLSSSLHIANADIIAGNGLSSYSIYSVHNNQLYRYSLSEDASEVLLSLPGSIEGQITYLSDIYFGKSFDYIVIGTQAGDNYALYMYEIQGGQPYGEPVHVVKGNGKIKQVRYVSQSITWAMIPNYYAFTDYASMFGMGPDFPY</sequence>
<dbReference type="STRING" id="1121130.GCA_000519105_01932"/>